<dbReference type="EMBL" id="DS999644">
    <property type="protein sequence ID" value="EFE74920.2"/>
    <property type="molecule type" value="Genomic_DNA"/>
</dbReference>
<feature type="region of interest" description="Disordered" evidence="1">
    <location>
        <begin position="1"/>
        <end position="31"/>
    </location>
</feature>
<dbReference type="Proteomes" id="UP000003986">
    <property type="component" value="Unassembled WGS sequence"/>
</dbReference>
<evidence type="ECO:0000256" key="1">
    <source>
        <dbReference type="SAM" id="MobiDB-lite"/>
    </source>
</evidence>
<protein>
    <submittedName>
        <fullName evidence="2">Predicted protein</fullName>
    </submittedName>
</protein>
<dbReference type="AlphaFoldDB" id="D6AG88"/>
<evidence type="ECO:0000313" key="3">
    <source>
        <dbReference type="Proteomes" id="UP000003986"/>
    </source>
</evidence>
<reference evidence="3" key="1">
    <citation type="submission" date="2008-10" db="EMBL/GenBank/DDBJ databases">
        <authorList>
            <person name="Molnar K."/>
        </authorList>
    </citation>
    <scope>NUCLEOTIDE SEQUENCE [LARGE SCALE GENOMIC DNA]</scope>
    <source>
        <strain evidence="3">NRRL 15998</strain>
    </source>
</reference>
<sequence>MFQEIVSGRKDVAKASDDAAKKMDAAFTEAG</sequence>
<feature type="compositionally biased region" description="Basic and acidic residues" evidence="1">
    <location>
        <begin position="7"/>
        <end position="24"/>
    </location>
</feature>
<accession>D6AG88</accession>
<evidence type="ECO:0000313" key="2">
    <source>
        <dbReference type="EMBL" id="EFE74920.2"/>
    </source>
</evidence>
<name>D6AG88_STRFL</name>
<gene>
    <name evidence="2" type="ORF">SSGG_02286</name>
</gene>
<reference evidence="3" key="2">
    <citation type="submission" date="2008-12" db="EMBL/GenBank/DDBJ databases">
        <title>Annotation of Streptomyces roseosporus strain NRRL 15998.</title>
        <authorList>
            <consortium name="The Broad Institute Genome Sequencing Platform"/>
            <consortium name="Broad Institute Microbial Sequencing Center"/>
            <person name="Fischbach M."/>
            <person name="Ward D."/>
            <person name="Young S."/>
            <person name="Kodira C.D."/>
            <person name="Zeng Q."/>
            <person name="Koehrsen M."/>
            <person name="Godfrey P."/>
            <person name="Alvarado L."/>
            <person name="Berlin A.M."/>
            <person name="Borenstein D."/>
            <person name="Chen Z."/>
            <person name="Engels R."/>
            <person name="Freedman E."/>
            <person name="Gellesch M."/>
            <person name="Goldberg J."/>
            <person name="Griggs A."/>
            <person name="Gujja S."/>
            <person name="Heiman D.I."/>
            <person name="Hepburn T.A."/>
            <person name="Howarth C."/>
            <person name="Jen D."/>
            <person name="Larson L."/>
            <person name="Lewis B."/>
            <person name="Mehta T."/>
            <person name="Park D."/>
            <person name="Pearson M."/>
            <person name="Roberts A."/>
            <person name="Saif S."/>
            <person name="Shea T.D."/>
            <person name="Shenoy N."/>
            <person name="Sisk P."/>
            <person name="Stolte C."/>
            <person name="Sykes S.N."/>
            <person name="Walk T."/>
            <person name="White J."/>
            <person name="Yandava C."/>
            <person name="Straight P."/>
            <person name="Clardy J."/>
            <person name="Hung D."/>
            <person name="Kolter R."/>
            <person name="Mekalanos J."/>
            <person name="Walker S."/>
            <person name="Walsh C.T."/>
            <person name="Wieland B.L.C."/>
            <person name="Ilzarbe M."/>
            <person name="Galagan J."/>
            <person name="Nusbaum C."/>
            <person name="Birren B."/>
        </authorList>
    </citation>
    <scope>NUCLEOTIDE SEQUENCE [LARGE SCALE GENOMIC DNA]</scope>
    <source>
        <strain evidence="3">NRRL 15998</strain>
    </source>
</reference>
<proteinExistence type="predicted"/>
<organism evidence="2 3">
    <name type="scientific">Streptomyces filamentosus NRRL 15998</name>
    <dbReference type="NCBI Taxonomy" id="457431"/>
    <lineage>
        <taxon>Bacteria</taxon>
        <taxon>Bacillati</taxon>
        <taxon>Actinomycetota</taxon>
        <taxon>Actinomycetes</taxon>
        <taxon>Kitasatosporales</taxon>
        <taxon>Streptomycetaceae</taxon>
        <taxon>Streptomyces</taxon>
    </lineage>
</organism>